<dbReference type="AlphaFoldDB" id="D9PJV1"/>
<protein>
    <submittedName>
        <fullName evidence="2">Uncharacterized protein</fullName>
    </submittedName>
</protein>
<keyword evidence="1" id="KW-0812">Transmembrane</keyword>
<name>D9PJV1_9ZZZZ</name>
<evidence type="ECO:0000313" key="2">
    <source>
        <dbReference type="EMBL" id="EFK96162.1"/>
    </source>
</evidence>
<keyword evidence="1" id="KW-0472">Membrane</keyword>
<reference evidence="2" key="2">
    <citation type="journal article" date="2011" name="Microb. Ecol.">
        <title>Taxonomic and Functional Metagenomic Profiling of the Microbial Community in the Anoxic Sediment of a Sub-saline Shallow Lake (Laguna de Carrizo, Central Spain).</title>
        <authorList>
            <person name="Ferrer M."/>
            <person name="Guazzaroni M.E."/>
            <person name="Richter M."/>
            <person name="Garcia-Salamanca A."/>
            <person name="Yarza P."/>
            <person name="Suarez-Suarez A."/>
            <person name="Solano J."/>
            <person name="Alcaide M."/>
            <person name="van Dillewijn P."/>
            <person name="Molina-Henares M.A."/>
            <person name="Lopez-Cortes N."/>
            <person name="Al-Ramahi Y."/>
            <person name="Guerrero C."/>
            <person name="Acosta A."/>
            <person name="de Eugenio L.I."/>
            <person name="Martinez V."/>
            <person name="Marques S."/>
            <person name="Rojo F."/>
            <person name="Santero E."/>
            <person name="Genilloud O."/>
            <person name="Perez-Perez J."/>
            <person name="Rossello-Mora R."/>
            <person name="Ramos J.L."/>
        </authorList>
    </citation>
    <scope>NUCLEOTIDE SEQUENCE</scope>
</reference>
<evidence type="ECO:0000256" key="1">
    <source>
        <dbReference type="SAM" id="Phobius"/>
    </source>
</evidence>
<reference evidence="2" key="1">
    <citation type="submission" date="2010-07" db="EMBL/GenBank/DDBJ databases">
        <authorList>
            <consortium name="CONSOLIDER consortium CSD2007-00005"/>
            <person name="Guazzaroni M.-E."/>
            <person name="Richter M."/>
            <person name="Garcia-Salamanca A."/>
            <person name="Yarza P."/>
            <person name="Ferrer M."/>
        </authorList>
    </citation>
    <scope>NUCLEOTIDE SEQUENCE</scope>
</reference>
<sequence>MPAIPPVRGGLMKRTTLIAIVLAAVATAAWGHPGHGATGDAHHFVDLLALGGIAAVLVLAWAGRKSGGRDHD</sequence>
<feature type="transmembrane region" description="Helical" evidence="1">
    <location>
        <begin position="41"/>
        <end position="62"/>
    </location>
</feature>
<accession>D9PJV1</accession>
<keyword evidence="1" id="KW-1133">Transmembrane helix</keyword>
<comment type="caution">
    <text evidence="2">The sequence shown here is derived from an EMBL/GenBank/DDBJ whole genome shotgun (WGS) entry which is preliminary data.</text>
</comment>
<dbReference type="EMBL" id="ADZX01000553">
    <property type="protein sequence ID" value="EFK96162.1"/>
    <property type="molecule type" value="Genomic_DNA"/>
</dbReference>
<organism evidence="2">
    <name type="scientific">sediment metagenome</name>
    <dbReference type="NCBI Taxonomy" id="749907"/>
    <lineage>
        <taxon>unclassified sequences</taxon>
        <taxon>metagenomes</taxon>
        <taxon>ecological metagenomes</taxon>
    </lineage>
</organism>
<proteinExistence type="predicted"/>
<gene>
    <name evidence="2" type="ORF">LDC_1814</name>
</gene>